<name>A0AAD4TIX5_9MAGN</name>
<dbReference type="Proteomes" id="UP001202328">
    <property type="component" value="Unassembled WGS sequence"/>
</dbReference>
<feature type="transmembrane region" description="Helical" evidence="1">
    <location>
        <begin position="20"/>
        <end position="38"/>
    </location>
</feature>
<keyword evidence="1" id="KW-0812">Transmembrane</keyword>
<sequence>LSAILSELIGSGKGSLKLVGIFYVPFMVVAVICILNGLNIKSSSVHRTTNGSTEEAAVHLS</sequence>
<keyword evidence="3" id="KW-1185">Reference proteome</keyword>
<evidence type="ECO:0000256" key="1">
    <source>
        <dbReference type="SAM" id="Phobius"/>
    </source>
</evidence>
<protein>
    <submittedName>
        <fullName evidence="2">Uncharacterized protein</fullName>
    </submittedName>
</protein>
<evidence type="ECO:0000313" key="2">
    <source>
        <dbReference type="EMBL" id="KAI3963654.1"/>
    </source>
</evidence>
<feature type="non-terminal residue" evidence="2">
    <location>
        <position position="1"/>
    </location>
</feature>
<gene>
    <name evidence="2" type="ORF">MKW98_021894</name>
</gene>
<keyword evidence="1" id="KW-0472">Membrane</keyword>
<proteinExistence type="predicted"/>
<keyword evidence="1" id="KW-1133">Transmembrane helix</keyword>
<organism evidence="2 3">
    <name type="scientific">Papaver atlanticum</name>
    <dbReference type="NCBI Taxonomy" id="357466"/>
    <lineage>
        <taxon>Eukaryota</taxon>
        <taxon>Viridiplantae</taxon>
        <taxon>Streptophyta</taxon>
        <taxon>Embryophyta</taxon>
        <taxon>Tracheophyta</taxon>
        <taxon>Spermatophyta</taxon>
        <taxon>Magnoliopsida</taxon>
        <taxon>Ranunculales</taxon>
        <taxon>Papaveraceae</taxon>
        <taxon>Papaveroideae</taxon>
        <taxon>Papaver</taxon>
    </lineage>
</organism>
<comment type="caution">
    <text evidence="2">The sequence shown here is derived from an EMBL/GenBank/DDBJ whole genome shotgun (WGS) entry which is preliminary data.</text>
</comment>
<evidence type="ECO:0000313" key="3">
    <source>
        <dbReference type="Proteomes" id="UP001202328"/>
    </source>
</evidence>
<reference evidence="2" key="1">
    <citation type="submission" date="2022-04" db="EMBL/GenBank/DDBJ databases">
        <title>A functionally conserved STORR gene fusion in Papaver species that diverged 16.8 million years ago.</title>
        <authorList>
            <person name="Catania T."/>
        </authorList>
    </citation>
    <scope>NUCLEOTIDE SEQUENCE</scope>
    <source>
        <strain evidence="2">S-188037</strain>
    </source>
</reference>
<dbReference type="AlphaFoldDB" id="A0AAD4TIX5"/>
<accession>A0AAD4TIX5</accession>
<dbReference type="EMBL" id="JAJJMB010000025">
    <property type="protein sequence ID" value="KAI3963654.1"/>
    <property type="molecule type" value="Genomic_DNA"/>
</dbReference>